<dbReference type="PROSITE" id="PS50931">
    <property type="entry name" value="HTH_LYSR"/>
    <property type="match status" value="1"/>
</dbReference>
<dbReference type="InterPro" id="IPR058163">
    <property type="entry name" value="LysR-type_TF_proteobact-type"/>
</dbReference>
<dbReference type="Pfam" id="PF00126">
    <property type="entry name" value="HTH_1"/>
    <property type="match status" value="1"/>
</dbReference>
<dbReference type="GO" id="GO:0043565">
    <property type="term" value="F:sequence-specific DNA binding"/>
    <property type="evidence" value="ECO:0007669"/>
    <property type="project" value="TreeGrafter"/>
</dbReference>
<dbReference type="EMBL" id="JABXXQ010000253">
    <property type="protein sequence ID" value="NVN30954.1"/>
    <property type="molecule type" value="Genomic_DNA"/>
</dbReference>
<keyword evidence="4" id="KW-0804">Transcription</keyword>
<evidence type="ECO:0000256" key="4">
    <source>
        <dbReference type="ARBA" id="ARBA00023163"/>
    </source>
</evidence>
<dbReference type="SUPFAM" id="SSF46785">
    <property type="entry name" value="Winged helix' DNA-binding domain"/>
    <property type="match status" value="1"/>
</dbReference>
<dbReference type="Pfam" id="PF03466">
    <property type="entry name" value="LysR_substrate"/>
    <property type="match status" value="1"/>
</dbReference>
<evidence type="ECO:0000259" key="5">
    <source>
        <dbReference type="PROSITE" id="PS50931"/>
    </source>
</evidence>
<dbReference type="Proteomes" id="UP000565205">
    <property type="component" value="Unassembled WGS sequence"/>
</dbReference>
<reference evidence="6 8" key="2">
    <citation type="submission" date="2020-08" db="EMBL/GenBank/DDBJ databases">
        <title>Genomic Encyclopedia of Type Strains, Phase III (KMG-III): the genomes of soil and plant-associated and newly described type strains.</title>
        <authorList>
            <person name="Whitman W."/>
        </authorList>
    </citation>
    <scope>NUCLEOTIDE SEQUENCE [LARGE SCALE GENOMIC DNA]</scope>
    <source>
        <strain evidence="6 8">CECT 8088</strain>
    </source>
</reference>
<reference evidence="7 9" key="1">
    <citation type="submission" date="2020-06" db="EMBL/GenBank/DDBJ databases">
        <title>Description of novel acetic acid bacteria.</title>
        <authorList>
            <person name="Sombolestani A."/>
        </authorList>
    </citation>
    <scope>NUCLEOTIDE SEQUENCE [LARGE SCALE GENOMIC DNA]</scope>
    <source>
        <strain evidence="7 9">LMG 26838</strain>
    </source>
</reference>
<dbReference type="InterPro" id="IPR036388">
    <property type="entry name" value="WH-like_DNA-bd_sf"/>
</dbReference>
<sequence length="301" mass="32467">MAHGLDWSNLQYFHEVARTGTLSGAARRLGADHATVGRRIAALEHSLGRKLFERHQRGYSLTRQGRRLLAIADAMEREAARVEAHAGSDAVGGTVRLSTLEGFGNFFMAPRIGGLLAANPGLVLEWLTIQQLVALSRREADITVTLSPASGARFRSEKLTDYRLALYGAPAYLDRHPPIRDEADLRAHLFTGYIEDLVFTRGLDYLGDLAGGAISARLQNSSLGAQLAAIRAGLCLGVLPVFVAQAAGEGLVAVLGGEVALVRSYWMSVSEDDADNPRVQRVCETLRDSVMAAGDLFMAEP</sequence>
<dbReference type="EMBL" id="JACHXV010000014">
    <property type="protein sequence ID" value="MBB3174950.1"/>
    <property type="molecule type" value="Genomic_DNA"/>
</dbReference>
<evidence type="ECO:0000313" key="6">
    <source>
        <dbReference type="EMBL" id="MBB3174950.1"/>
    </source>
</evidence>
<keyword evidence="3 6" id="KW-0238">DNA-binding</keyword>
<comment type="similarity">
    <text evidence="1">Belongs to the LysR transcriptional regulatory family.</text>
</comment>
<dbReference type="Gene3D" id="3.40.190.290">
    <property type="match status" value="1"/>
</dbReference>
<gene>
    <name evidence="6" type="ORF">FHR90_002797</name>
    <name evidence="7" type="ORF">HUK83_11495</name>
</gene>
<evidence type="ECO:0000313" key="9">
    <source>
        <dbReference type="Proteomes" id="UP000565205"/>
    </source>
</evidence>
<comment type="caution">
    <text evidence="6">The sequence shown here is derived from an EMBL/GenBank/DDBJ whole genome shotgun (WGS) entry which is preliminary data.</text>
</comment>
<evidence type="ECO:0000256" key="1">
    <source>
        <dbReference type="ARBA" id="ARBA00009437"/>
    </source>
</evidence>
<dbReference type="InterPro" id="IPR036390">
    <property type="entry name" value="WH_DNA-bd_sf"/>
</dbReference>
<dbReference type="RefSeq" id="WP_176624908.1">
    <property type="nucleotide sequence ID" value="NZ_JACHXV010000014.1"/>
</dbReference>
<proteinExistence type="inferred from homology"/>
<dbReference type="PANTHER" id="PTHR30537:SF3">
    <property type="entry name" value="TRANSCRIPTIONAL REGULATORY PROTEIN"/>
    <property type="match status" value="1"/>
</dbReference>
<evidence type="ECO:0000313" key="8">
    <source>
        <dbReference type="Proteomes" id="UP000557688"/>
    </source>
</evidence>
<dbReference type="AlphaFoldDB" id="A0A839V346"/>
<accession>A0A839V346</accession>
<dbReference type="PANTHER" id="PTHR30537">
    <property type="entry name" value="HTH-TYPE TRANSCRIPTIONAL REGULATOR"/>
    <property type="match status" value="1"/>
</dbReference>
<dbReference type="InterPro" id="IPR000847">
    <property type="entry name" value="LysR_HTH_N"/>
</dbReference>
<keyword evidence="2" id="KW-0805">Transcription regulation</keyword>
<evidence type="ECO:0000256" key="2">
    <source>
        <dbReference type="ARBA" id="ARBA00023015"/>
    </source>
</evidence>
<evidence type="ECO:0000256" key="3">
    <source>
        <dbReference type="ARBA" id="ARBA00023125"/>
    </source>
</evidence>
<organism evidence="6 8">
    <name type="scientific">Endobacter medicaginis</name>
    <dbReference type="NCBI Taxonomy" id="1181271"/>
    <lineage>
        <taxon>Bacteria</taxon>
        <taxon>Pseudomonadati</taxon>
        <taxon>Pseudomonadota</taxon>
        <taxon>Alphaproteobacteria</taxon>
        <taxon>Acetobacterales</taxon>
        <taxon>Acetobacteraceae</taxon>
        <taxon>Endobacter</taxon>
    </lineage>
</organism>
<dbReference type="Proteomes" id="UP000557688">
    <property type="component" value="Unassembled WGS sequence"/>
</dbReference>
<protein>
    <submittedName>
        <fullName evidence="6">DNA-binding transcriptional LysR family regulator</fullName>
    </submittedName>
    <submittedName>
        <fullName evidence="7">LysR family transcriptional regulator</fullName>
    </submittedName>
</protein>
<dbReference type="GO" id="GO:0006351">
    <property type="term" value="P:DNA-templated transcription"/>
    <property type="evidence" value="ECO:0007669"/>
    <property type="project" value="TreeGrafter"/>
</dbReference>
<dbReference type="SUPFAM" id="SSF53850">
    <property type="entry name" value="Periplasmic binding protein-like II"/>
    <property type="match status" value="1"/>
</dbReference>
<name>A0A839V346_9PROT</name>
<keyword evidence="8" id="KW-1185">Reference proteome</keyword>
<dbReference type="GO" id="GO:0003700">
    <property type="term" value="F:DNA-binding transcription factor activity"/>
    <property type="evidence" value="ECO:0007669"/>
    <property type="project" value="InterPro"/>
</dbReference>
<dbReference type="Gene3D" id="1.10.10.10">
    <property type="entry name" value="Winged helix-like DNA-binding domain superfamily/Winged helix DNA-binding domain"/>
    <property type="match status" value="1"/>
</dbReference>
<feature type="domain" description="HTH lysR-type" evidence="5">
    <location>
        <begin position="5"/>
        <end position="62"/>
    </location>
</feature>
<evidence type="ECO:0000313" key="7">
    <source>
        <dbReference type="EMBL" id="NVN30954.1"/>
    </source>
</evidence>
<dbReference type="InterPro" id="IPR005119">
    <property type="entry name" value="LysR_subst-bd"/>
</dbReference>